<reference evidence="1 2" key="1">
    <citation type="journal article" date="2018" name="Mol. Biol. Evol.">
        <title>Analysis of the draft genome of the red seaweed Gracilariopsis chorda provides insights into genome size evolution in Rhodophyta.</title>
        <authorList>
            <person name="Lee J."/>
            <person name="Yang E.C."/>
            <person name="Graf L."/>
            <person name="Yang J.H."/>
            <person name="Qiu H."/>
            <person name="Zel Zion U."/>
            <person name="Chan C.X."/>
            <person name="Stephens T.G."/>
            <person name="Weber A.P.M."/>
            <person name="Boo G.H."/>
            <person name="Boo S.M."/>
            <person name="Kim K.M."/>
            <person name="Shin Y."/>
            <person name="Jung M."/>
            <person name="Lee S.J."/>
            <person name="Yim H.S."/>
            <person name="Lee J.H."/>
            <person name="Bhattacharya D."/>
            <person name="Yoon H.S."/>
        </authorList>
    </citation>
    <scope>NUCLEOTIDE SEQUENCE [LARGE SCALE GENOMIC DNA]</scope>
    <source>
        <strain evidence="1 2">SKKU-2015</strain>
        <tissue evidence="1">Whole body</tissue>
    </source>
</reference>
<dbReference type="Gene3D" id="1.10.575.10">
    <property type="entry name" value="P1 Nuclease"/>
    <property type="match status" value="1"/>
</dbReference>
<comment type="caution">
    <text evidence="1">The sequence shown here is derived from an EMBL/GenBank/DDBJ whole genome shotgun (WGS) entry which is preliminary data.</text>
</comment>
<dbReference type="InterPro" id="IPR008947">
    <property type="entry name" value="PLipase_C/P1_nuclease_dom_sf"/>
</dbReference>
<gene>
    <name evidence="1" type="ORF">BWQ96_09667</name>
</gene>
<evidence type="ECO:0000313" key="2">
    <source>
        <dbReference type="Proteomes" id="UP000247409"/>
    </source>
</evidence>
<protein>
    <submittedName>
        <fullName evidence="1">Uncharacterized protein</fullName>
    </submittedName>
</protein>
<dbReference type="AlphaFoldDB" id="A0A2V3IEV4"/>
<dbReference type="Proteomes" id="UP000247409">
    <property type="component" value="Unassembled WGS sequence"/>
</dbReference>
<proteinExistence type="predicted"/>
<dbReference type="SUPFAM" id="SSF48537">
    <property type="entry name" value="Phospholipase C/P1 nuclease"/>
    <property type="match status" value="1"/>
</dbReference>
<organism evidence="1 2">
    <name type="scientific">Gracilariopsis chorda</name>
    <dbReference type="NCBI Taxonomy" id="448386"/>
    <lineage>
        <taxon>Eukaryota</taxon>
        <taxon>Rhodophyta</taxon>
        <taxon>Florideophyceae</taxon>
        <taxon>Rhodymeniophycidae</taxon>
        <taxon>Gracilariales</taxon>
        <taxon>Gracilariaceae</taxon>
        <taxon>Gracilariopsis</taxon>
    </lineage>
</organism>
<accession>A0A2V3IEV4</accession>
<name>A0A2V3IEV4_9FLOR</name>
<evidence type="ECO:0000313" key="1">
    <source>
        <dbReference type="EMBL" id="PXF40616.1"/>
    </source>
</evidence>
<sequence>MSCRSNEKRVLARCYPKNGNCFPDREFYGGLCYKKCPVGSRRSAGSTCVQSIRWRGNTHLWIVKRALDLLKNSNDPIGQRIHSIMNKKSCRNKWEEGLWNEDDDNNKDKPLKSHGSHFFNALGRDYKMASALPLKRTHLVESRVGTQNAFKHMIDRISVVSKTSNPSEGDCEMLDAALHYVTDVTMPIHANGFSGGQIPLMLHPVSEYYAPHIQSRFPARANWDRRWHTQSLSSVCGSISRKSNADHTSSLMCALRNSGSICWTTPEFGINYKCYCFLNDPSVDEAIGRVLYNAYQSTASCIYAATKATFYH</sequence>
<keyword evidence="2" id="KW-1185">Reference proteome</keyword>
<dbReference type="GO" id="GO:0016788">
    <property type="term" value="F:hydrolase activity, acting on ester bonds"/>
    <property type="evidence" value="ECO:0007669"/>
    <property type="project" value="InterPro"/>
</dbReference>
<dbReference type="EMBL" id="NBIV01000277">
    <property type="protein sequence ID" value="PXF40616.1"/>
    <property type="molecule type" value="Genomic_DNA"/>
</dbReference>